<keyword evidence="10" id="KW-0067">ATP-binding</keyword>
<evidence type="ECO:0000256" key="11">
    <source>
        <dbReference type="ARBA" id="ARBA00022842"/>
    </source>
</evidence>
<evidence type="ECO:0000259" key="15">
    <source>
        <dbReference type="Pfam" id="PF00391"/>
    </source>
</evidence>
<dbReference type="SUPFAM" id="SSF56059">
    <property type="entry name" value="Glutathione synthetase ATP-binding domain-like"/>
    <property type="match status" value="1"/>
</dbReference>
<evidence type="ECO:0000256" key="9">
    <source>
        <dbReference type="ARBA" id="ARBA00022777"/>
    </source>
</evidence>
<gene>
    <name evidence="17" type="ORF">METZ01_LOCUS39643</name>
</gene>
<evidence type="ECO:0000256" key="12">
    <source>
        <dbReference type="ARBA" id="ARBA00033470"/>
    </source>
</evidence>
<dbReference type="GO" id="GO:0008986">
    <property type="term" value="F:pyruvate, water dikinase activity"/>
    <property type="evidence" value="ECO:0007669"/>
    <property type="project" value="UniProtKB-EC"/>
</dbReference>
<accession>A0A381R7L5</accession>
<evidence type="ECO:0000313" key="17">
    <source>
        <dbReference type="EMBL" id="SUZ86789.1"/>
    </source>
</evidence>
<dbReference type="PANTHER" id="PTHR43030">
    <property type="entry name" value="PHOSPHOENOLPYRUVATE SYNTHASE"/>
    <property type="match status" value="1"/>
</dbReference>
<dbReference type="Pfam" id="PF01326">
    <property type="entry name" value="PPDK_N"/>
    <property type="match status" value="1"/>
</dbReference>
<dbReference type="InterPro" id="IPR002192">
    <property type="entry name" value="PPDK_AMP/ATP-bd"/>
</dbReference>
<protein>
    <recommendedName>
        <fullName evidence="5">pyruvate, water dikinase</fullName>
        <ecNumber evidence="5">2.7.9.2</ecNumber>
    </recommendedName>
    <alternativeName>
        <fullName evidence="12">Pyruvate, water dikinase</fullName>
    </alternativeName>
</protein>
<feature type="compositionally biased region" description="Basic and acidic residues" evidence="14">
    <location>
        <begin position="733"/>
        <end position="745"/>
    </location>
</feature>
<comment type="similarity">
    <text evidence="4">Belongs to the PEP-utilizing enzyme family.</text>
</comment>
<evidence type="ECO:0000256" key="13">
    <source>
        <dbReference type="ARBA" id="ARBA00047700"/>
    </source>
</evidence>
<dbReference type="Pfam" id="PF00391">
    <property type="entry name" value="PEP-utilizers"/>
    <property type="match status" value="1"/>
</dbReference>
<evidence type="ECO:0000256" key="1">
    <source>
        <dbReference type="ARBA" id="ARBA00001946"/>
    </source>
</evidence>
<evidence type="ECO:0000256" key="2">
    <source>
        <dbReference type="ARBA" id="ARBA00002988"/>
    </source>
</evidence>
<evidence type="ECO:0000256" key="7">
    <source>
        <dbReference type="ARBA" id="ARBA00022723"/>
    </source>
</evidence>
<evidence type="ECO:0000256" key="8">
    <source>
        <dbReference type="ARBA" id="ARBA00022741"/>
    </source>
</evidence>
<evidence type="ECO:0000256" key="4">
    <source>
        <dbReference type="ARBA" id="ARBA00007837"/>
    </source>
</evidence>
<organism evidence="17">
    <name type="scientific">marine metagenome</name>
    <dbReference type="NCBI Taxonomy" id="408172"/>
    <lineage>
        <taxon>unclassified sequences</taxon>
        <taxon>metagenomes</taxon>
        <taxon>ecological metagenomes</taxon>
    </lineage>
</organism>
<evidence type="ECO:0000256" key="3">
    <source>
        <dbReference type="ARBA" id="ARBA00004742"/>
    </source>
</evidence>
<comment type="pathway">
    <text evidence="3">Carbohydrate biosynthesis; gluconeogenesis.</text>
</comment>
<feature type="domain" description="PEP-utilising enzyme mobile" evidence="15">
    <location>
        <begin position="785"/>
        <end position="855"/>
    </location>
</feature>
<feature type="domain" description="Pyruvate phosphate dikinase AMP/ATP-binding" evidence="16">
    <location>
        <begin position="23"/>
        <end position="319"/>
    </location>
</feature>
<feature type="region of interest" description="Disordered" evidence="14">
    <location>
        <begin position="729"/>
        <end position="772"/>
    </location>
</feature>
<keyword evidence="6" id="KW-0808">Transferase</keyword>
<comment type="function">
    <text evidence="2">Catalyzes the phosphorylation of pyruvate to phosphoenolpyruvate.</text>
</comment>
<dbReference type="GO" id="GO:0046872">
    <property type="term" value="F:metal ion binding"/>
    <property type="evidence" value="ECO:0007669"/>
    <property type="project" value="UniProtKB-KW"/>
</dbReference>
<evidence type="ECO:0000259" key="16">
    <source>
        <dbReference type="Pfam" id="PF01326"/>
    </source>
</evidence>
<dbReference type="SUPFAM" id="SSF52009">
    <property type="entry name" value="Phosphohistidine domain"/>
    <property type="match status" value="1"/>
</dbReference>
<dbReference type="GO" id="GO:0005524">
    <property type="term" value="F:ATP binding"/>
    <property type="evidence" value="ECO:0007669"/>
    <property type="project" value="UniProtKB-KW"/>
</dbReference>
<comment type="catalytic activity">
    <reaction evidence="13">
        <text>pyruvate + ATP + H2O = phosphoenolpyruvate + AMP + phosphate + 2 H(+)</text>
        <dbReference type="Rhea" id="RHEA:11364"/>
        <dbReference type="ChEBI" id="CHEBI:15361"/>
        <dbReference type="ChEBI" id="CHEBI:15377"/>
        <dbReference type="ChEBI" id="CHEBI:15378"/>
        <dbReference type="ChEBI" id="CHEBI:30616"/>
        <dbReference type="ChEBI" id="CHEBI:43474"/>
        <dbReference type="ChEBI" id="CHEBI:58702"/>
        <dbReference type="ChEBI" id="CHEBI:456215"/>
        <dbReference type="EC" id="2.7.9.2"/>
    </reaction>
</comment>
<keyword evidence="11" id="KW-0460">Magnesium</keyword>
<evidence type="ECO:0000256" key="14">
    <source>
        <dbReference type="SAM" id="MobiDB-lite"/>
    </source>
</evidence>
<dbReference type="InterPro" id="IPR036637">
    <property type="entry name" value="Phosphohistidine_dom_sf"/>
</dbReference>
<proteinExistence type="inferred from homology"/>
<dbReference type="EMBL" id="UINC01001700">
    <property type="protein sequence ID" value="SUZ86789.1"/>
    <property type="molecule type" value="Genomic_DNA"/>
</dbReference>
<keyword evidence="9" id="KW-0418">Kinase</keyword>
<dbReference type="Gene3D" id="3.30.470.20">
    <property type="entry name" value="ATP-grasp fold, B domain"/>
    <property type="match status" value="1"/>
</dbReference>
<dbReference type="PANTHER" id="PTHR43030:SF1">
    <property type="entry name" value="PHOSPHOENOLPYRUVATE SYNTHASE"/>
    <property type="match status" value="1"/>
</dbReference>
<reference evidence="17" key="1">
    <citation type="submission" date="2018-05" db="EMBL/GenBank/DDBJ databases">
        <authorList>
            <person name="Lanie J.A."/>
            <person name="Ng W.-L."/>
            <person name="Kazmierczak K.M."/>
            <person name="Andrzejewski T.M."/>
            <person name="Davidsen T.M."/>
            <person name="Wayne K.J."/>
            <person name="Tettelin H."/>
            <person name="Glass J.I."/>
            <person name="Rusch D."/>
            <person name="Podicherti R."/>
            <person name="Tsui H.-C.T."/>
            <person name="Winkler M.E."/>
        </authorList>
    </citation>
    <scope>NUCLEOTIDE SEQUENCE</scope>
</reference>
<dbReference type="AlphaFoldDB" id="A0A381R7L5"/>
<dbReference type="InterPro" id="IPR013815">
    <property type="entry name" value="ATP_grasp_subdomain_1"/>
</dbReference>
<keyword evidence="7" id="KW-0479">Metal-binding</keyword>
<comment type="cofactor">
    <cofactor evidence="1">
        <name>Mg(2+)</name>
        <dbReference type="ChEBI" id="CHEBI:18420"/>
    </cofactor>
</comment>
<dbReference type="Gene3D" id="3.50.30.10">
    <property type="entry name" value="Phosphohistidine domain"/>
    <property type="match status" value="1"/>
</dbReference>
<dbReference type="InterPro" id="IPR006319">
    <property type="entry name" value="PEP_synth"/>
</dbReference>
<evidence type="ECO:0000256" key="6">
    <source>
        <dbReference type="ARBA" id="ARBA00022679"/>
    </source>
</evidence>
<name>A0A381R7L5_9ZZZZ</name>
<dbReference type="InterPro" id="IPR008279">
    <property type="entry name" value="PEP-util_enz_mobile_dom"/>
</dbReference>
<evidence type="ECO:0000256" key="5">
    <source>
        <dbReference type="ARBA" id="ARBA00011996"/>
    </source>
</evidence>
<dbReference type="Gene3D" id="3.30.1490.20">
    <property type="entry name" value="ATP-grasp fold, A domain"/>
    <property type="match status" value="1"/>
</dbReference>
<keyword evidence="8" id="KW-0547">Nucleotide-binding</keyword>
<sequence>MHSDDISKFIVEIDAAESLDPSVVGGKAASIAELVKHEIKIPPCFTIKASAFQEFIRPIAGEITSILTKVETTSVSSAFEAAESIFEILAPQRLPVGLTKSVKSRLMSTESVMAVRSSATAEDLKDASFAGIYDTFLDASTEESVLRRIRDVWNSYYTGRAISYRHQQGIPHQNGSMAVLVMELIDAEAAGVMFTRDPRDGTNHILINVALGLGEGVVTGEAEADSFILDPSSLEITKRNVIEKEWMFVSRTAGTLNRVRVPREKRSTPAVADSTLTALANAAMEIKITAGSDKDIEFAIKNDTVHILQSRPITVGEDKPTHFPVRWANSDERKRHWIARGTQPALPLHIDYVLASAEAEKRSVATVGQYMGRRNLKKIVNGYIFTAEPDYDAEELESRLQRHHNKGNKFLKKGTTLYYAEVEPQLLINLENLDRIRPNNRAPLEDHISNLKTTTLAAAEHQSNLHWQSWGGFREKGGLEKLFTEITGRPALDASSLTMATNHMTARLVRRLMSLAELVKSDTWLTEIFENRDYDTLFLRGNGTRPKVTRFRVRFRSMMKIWGCRNGIGYGTAWKPTDPTWNMKPEIPLDAIGSFARQDLEDQIRLLLNLKRKRKKAIKSVRTKMGRNKAIREQFRFELFKATNYVRMMEDHNYLIEQRTFGEYRESINRTGRALMRNKWIDAVDDVFYLRLTQLETAVNSQDYSCLKSIVVRAKETFKKNLKLSPPEFLGVKPDKKDDDEHSEKGSLGLSSDGQILRGEPSSTGSFTGRARVVITRTSKPPDVKKGDILVTDNTGPDWVPIFPLVGALVLDGGDNFQHASLICREYGIPCVIQSKEATKAITDGQIVKVDGSNGIITLNPIT</sequence>
<evidence type="ECO:0000256" key="10">
    <source>
        <dbReference type="ARBA" id="ARBA00022840"/>
    </source>
</evidence>
<dbReference type="EC" id="2.7.9.2" evidence="5"/>